<dbReference type="PROSITE" id="PS51194">
    <property type="entry name" value="HELICASE_CTER"/>
    <property type="match status" value="2"/>
</dbReference>
<dbReference type="Gene3D" id="1.10.150.20">
    <property type="entry name" value="5' to 3' exonuclease, C-terminal subdomain"/>
    <property type="match status" value="1"/>
</dbReference>
<dbReference type="InterPro" id="IPR058856">
    <property type="entry name" value="ASCC3_N"/>
</dbReference>
<evidence type="ECO:0000256" key="13">
    <source>
        <dbReference type="ARBA" id="ARBA00023235"/>
    </source>
</evidence>
<dbReference type="PIRSF" id="PIRSF039073">
    <property type="entry name" value="BRR2"/>
    <property type="match status" value="1"/>
</dbReference>
<feature type="domain" description="Helicase ATP-binding" evidence="19">
    <location>
        <begin position="1338"/>
        <end position="1513"/>
    </location>
</feature>
<dbReference type="FunFam" id="3.40.50.300:FF:000102">
    <property type="entry name" value="RNA helicase, activating signal cointegrator 1"/>
    <property type="match status" value="1"/>
</dbReference>
<dbReference type="GO" id="GO:0005524">
    <property type="term" value="F:ATP binding"/>
    <property type="evidence" value="ECO:0007669"/>
    <property type="project" value="UniProtKB-KW"/>
</dbReference>
<keyword evidence="14" id="KW-0539">Nucleus</keyword>
<evidence type="ECO:0000256" key="2">
    <source>
        <dbReference type="ARBA" id="ARBA00004514"/>
    </source>
</evidence>
<evidence type="ECO:0000256" key="9">
    <source>
        <dbReference type="ARBA" id="ARBA00022801"/>
    </source>
</evidence>
<keyword evidence="22" id="KW-1185">Reference proteome</keyword>
<evidence type="ECO:0000256" key="4">
    <source>
        <dbReference type="ARBA" id="ARBA00014590"/>
    </source>
</evidence>
<organism evidence="21 22">
    <name type="scientific">Prunella himalayana</name>
    <dbReference type="NCBI Taxonomy" id="670356"/>
    <lineage>
        <taxon>Eukaryota</taxon>
        <taxon>Metazoa</taxon>
        <taxon>Chordata</taxon>
        <taxon>Craniata</taxon>
        <taxon>Vertebrata</taxon>
        <taxon>Euteleostomi</taxon>
        <taxon>Archelosauria</taxon>
        <taxon>Archosauria</taxon>
        <taxon>Dinosauria</taxon>
        <taxon>Saurischia</taxon>
        <taxon>Theropoda</taxon>
        <taxon>Coelurosauria</taxon>
        <taxon>Aves</taxon>
        <taxon>Neognathae</taxon>
        <taxon>Neoaves</taxon>
        <taxon>Telluraves</taxon>
        <taxon>Australaves</taxon>
        <taxon>Passeriformes</taxon>
        <taxon>Passeroidea</taxon>
        <taxon>Prunellidae</taxon>
        <taxon>Prunella</taxon>
    </lineage>
</organism>
<dbReference type="Pfam" id="PF02889">
    <property type="entry name" value="Sec63"/>
    <property type="match status" value="2"/>
</dbReference>
<keyword evidence="10" id="KW-0347">Helicase</keyword>
<dbReference type="FunFam" id="2.60.40.150:FF:000113">
    <property type="entry name" value="activating signal cointegrator 1 complex subunit 3"/>
    <property type="match status" value="1"/>
</dbReference>
<feature type="region of interest" description="Disordered" evidence="18">
    <location>
        <begin position="351"/>
        <end position="376"/>
    </location>
</feature>
<dbReference type="EMBL" id="VYZK01000074">
    <property type="protein sequence ID" value="NWT66581.1"/>
    <property type="molecule type" value="Genomic_DNA"/>
</dbReference>
<dbReference type="FunFam" id="1.10.3380.10:FF:000001">
    <property type="entry name" value="U5 small nuclear ribonucleoprotein helicase"/>
    <property type="match status" value="1"/>
</dbReference>
<dbReference type="Pfam" id="PF26582">
    <property type="entry name" value="ASCC3_N"/>
    <property type="match status" value="1"/>
</dbReference>
<dbReference type="Gene3D" id="2.60.40.150">
    <property type="entry name" value="C2 domain"/>
    <property type="match status" value="2"/>
</dbReference>
<dbReference type="FunFam" id="1.10.10.10:FF:000012">
    <property type="entry name" value="U5 small nuclear ribonucleoprotein helicase"/>
    <property type="match status" value="1"/>
</dbReference>
<evidence type="ECO:0000256" key="15">
    <source>
        <dbReference type="ARBA" id="ARBA00034617"/>
    </source>
</evidence>
<evidence type="ECO:0000256" key="6">
    <source>
        <dbReference type="ARBA" id="ARBA00022737"/>
    </source>
</evidence>
<evidence type="ECO:0000256" key="7">
    <source>
        <dbReference type="ARBA" id="ARBA00022741"/>
    </source>
</evidence>
<dbReference type="PANTHER" id="PTHR47961">
    <property type="entry name" value="DNA POLYMERASE THETA, PUTATIVE (AFU_ORTHOLOGUE AFUA_1G05260)-RELATED"/>
    <property type="match status" value="1"/>
</dbReference>
<comment type="caution">
    <text evidence="21">The sequence shown here is derived from an EMBL/GenBank/DDBJ whole genome shotgun (WGS) entry which is preliminary data.</text>
</comment>
<evidence type="ECO:0000256" key="16">
    <source>
        <dbReference type="ARBA" id="ARBA00034808"/>
    </source>
</evidence>
<dbReference type="FunFam" id="3.40.50.300:FF:000198">
    <property type="entry name" value="Activating signal cointegrator 1 complex subunit"/>
    <property type="match status" value="1"/>
</dbReference>
<dbReference type="InterPro" id="IPR004179">
    <property type="entry name" value="Sec63-dom"/>
</dbReference>
<evidence type="ECO:0000256" key="10">
    <source>
        <dbReference type="ARBA" id="ARBA00022806"/>
    </source>
</evidence>
<dbReference type="InterPro" id="IPR036388">
    <property type="entry name" value="WH-like_DNA-bd_sf"/>
</dbReference>
<feature type="domain" description="Helicase C-terminal" evidence="20">
    <location>
        <begin position="717"/>
        <end position="911"/>
    </location>
</feature>
<keyword evidence="5" id="KW-0963">Cytoplasm</keyword>
<evidence type="ECO:0000256" key="14">
    <source>
        <dbReference type="ARBA" id="ARBA00023242"/>
    </source>
</evidence>
<dbReference type="FunFam" id="1.10.150.20:FF:000028">
    <property type="entry name" value="activating signal cointegrator 1 complex subunit 3"/>
    <property type="match status" value="1"/>
</dbReference>
<keyword evidence="9" id="KW-0378">Hydrolase</keyword>
<dbReference type="InterPro" id="IPR036390">
    <property type="entry name" value="WH_DNA-bd_sf"/>
</dbReference>
<sequence>MALPRLTGALRSFSNVTKHEDYSEELADLTTKRSKLHAQLLKSDLTWKKIIKFVDDNLDKKEYQTVNGDLKTILQAAKQIVGAENGQEAIESGAVFLFKTFHGKECVGHDETKVIKQMFGPFPSSSATAACNATSRIASHFPEEQLRALIQLAEDQNGDNRVLFGKNIVFSFDMHDLDHSEELPVNGETDAQKSISLDYNKFLNNQLNHLQNYCDEKSNIKSLAKIDDSFLWCEVGKYLKESQGGNPGGPTTEDLCCTLYEILASTKSADELQNELFELLGPEGFELIEKLLQNRALILERSLTCPNDNRFQALQEQCKKFIGENAKPNYGCQVTIQSEQEKLLMKQYRREEKRNARKEKQAVEDGEGSGEGQMCFDPKELRMQRELALLNARSMPVLGRQREMSIEKIRYPHVYDSRAEAMKTSAFIGGAKVFLPESVQRENNKMYEEVKIPHSEPMPIGIEEKIVYIKDLDEIGQLAFKGMKRLNRIQSIVFETAYNTNENMLICAPTGAGKTNIAMLTILHEIRQHVQHGVIKKDEFKIVYVAPMKALAAEMTNYFSKRLEPLGITVKELTGDMQLSKGEILRTQMLVTTPEKWDVVTRKSVGDVALSQLVKLLILDEVHLLHEDRGPVLESIVARTLRQVESTQSMIRILGLSATLPNYLDVATFLHVNPYIGLFYFDGRFRPVPLGQTFIGIKTTNKVQQLNHMDEVCYESVLKQIMAGHQVMVFVHARNATVRTAMALREKAKNNGHICHFLSPQGSEYGQAEKQVQRSRNKQLRELFPDGFSIHHAGMLRQDRSLVENLFSNGHIKVLVCTATLAWGVNLPAHAVVIKGTQIYAAKRGSFVDLGILDVMQIFGRAGRPQFDKFGEGIIITTHDKLSHYLTLLTQQNPIESQFLESLADNLNAEVTFDFSKNLHPKVGCVSQEYLWLLFSTTISQERMDPGLEKHREQLVIEVGRKLDKARMIRFEERTGFFSSTDLGRTASHYYIKYNTIETFNELFDAHKTEGDILAIVSKAEEFEQIKVREEEIEELDTLLNDFCELPAPGGVENNYGKINILLQTYISRGEMDSFSLISDSAYVAQNAARIVRALFEIALRKRWPAMTYRLLNLSKVIDKRLWGWVSPLRQFSVLPPSVLSKLEEKNLTIDKMKDMRKDEIGHMLHHVKIGLKVKQCVHQIPSIIMEATIQPITRTVLRVRLNIAPDFTWNDQVHGSVGEPWWIWVEDPTNDHIYHSEYFIIQKKQVITKEPQLLVFTIPIFEPLPSQYYIRAVSDRWLGAEAVCIINFQHLILPERHPPHTELLDLQPLPITALGHPEYEVLYKFTHFNPIQTQIFHTLYHTDCNVLLGAPTGSGKTVAAELAIFRVFNKYPTSKAVYIAPLKALVRERIEDWKVRIEEKLGKKVVELTGDVTPDMRAIAQADLIVTTPEKWDGVSRSWQNRSYVQKVAILIIDEIHLLGDERGPVLEVIVSRTNFISSHTEKPVRVVGLSTALANARDLADWLNINQMGLFNFRPSVRPVPLEVHIQGFPGQHYCPRMASMNKPAFQAIRSHSPAKPVLIFVSSRRQTRLTALDLIAFLATEDDPKQWLKMDEREMNDIIATVRDSNLKLTLAFGIGMHHAGLHERDRKTVEELFVNCKIQVLIATSTLAWGVNFPAHLVIVKGTEYYDGKTRRYVDYPITDVLQMMGRAGRPQFDDQGKAVILVHDIKKDFYKKFLYEPFPVESSLLEVLADHLNAEIAAGTITSKQDAMDYITWTYFFRRLIMNPTYYNLDDVSHDTMNKYLSSLVEKSLFDLEGSYCIEVGEDNRSIEPLTYGRIASYYYLKHPTIGMFKDQLKPESNIEELLLILTNADEYTDLPVRHNEDQMNSELAKHLPIEVNPHSFDSSHTKTHLLLQAHFSHAMLPCPDYATDTKTVLDQAIRICQAMLDVAAHHGWLVTALNITSLVQMVVQGRWIHDSSLLTLPNIELQHLYLFRKWSQGQRKSVHGGYQGPIECLPELMAACEGKENVFASIVDSELPAAHISQAWNFLCRLPILNVSLSIKGSWDDAVQSQNEVPVPSWTTDTRDDKRWIKLHADQEYVLQINLHRTQMGYQGKQDSKAMAPRFPKVKDEGWFLILGEVDKKELIALKRTGYVRNRNTVSVAFYTPETPGKCIYTLYLMSDSYLGMDQQYDIYLNIVPAQGTKEGTEARSHLALK</sequence>
<comment type="subcellular location">
    <subcellularLocation>
        <location evidence="2">Cytoplasm</location>
        <location evidence="2">Cytosol</location>
    </subcellularLocation>
    <subcellularLocation>
        <location evidence="1">Nucleus speckle</location>
    </subcellularLocation>
</comment>
<dbReference type="OrthoDB" id="5575at2759"/>
<dbReference type="Gene3D" id="1.10.3380.10">
    <property type="entry name" value="Sec63 N-terminal domain-like domain"/>
    <property type="match status" value="2"/>
</dbReference>
<dbReference type="Gene3D" id="3.40.50.300">
    <property type="entry name" value="P-loop containing nucleotide triphosphate hydrolases"/>
    <property type="match status" value="4"/>
</dbReference>
<evidence type="ECO:0000256" key="8">
    <source>
        <dbReference type="ARBA" id="ARBA00022763"/>
    </source>
</evidence>
<protein>
    <recommendedName>
        <fullName evidence="4">Activating signal cointegrator 1 complex subunit 3</fullName>
        <ecNumber evidence="16">5.6.2.4</ecNumber>
    </recommendedName>
</protein>
<dbReference type="CDD" id="cd18022">
    <property type="entry name" value="DEXHc_ASCC3_2"/>
    <property type="match status" value="1"/>
</dbReference>
<dbReference type="CDD" id="cd18795">
    <property type="entry name" value="SF2_C_Ski2"/>
    <property type="match status" value="2"/>
</dbReference>
<dbReference type="InterPro" id="IPR014756">
    <property type="entry name" value="Ig_E-set"/>
</dbReference>
<dbReference type="InterPro" id="IPR050474">
    <property type="entry name" value="Hel308_SKI2-like"/>
</dbReference>
<evidence type="ECO:0000256" key="11">
    <source>
        <dbReference type="ARBA" id="ARBA00022840"/>
    </source>
</evidence>
<dbReference type="InterPro" id="IPR027417">
    <property type="entry name" value="P-loop_NTPase"/>
</dbReference>
<dbReference type="InterPro" id="IPR035892">
    <property type="entry name" value="C2_domain_sf"/>
</dbReference>
<keyword evidence="7" id="KW-0547">Nucleotide-binding</keyword>
<name>A0A7K5QGL1_9PASE</name>
<keyword evidence="13" id="KW-0413">Isomerase</keyword>
<dbReference type="Gene3D" id="1.10.10.10">
    <property type="entry name" value="Winged helix-like DNA-binding domain superfamily/Winged helix DNA-binding domain"/>
    <property type="match status" value="2"/>
</dbReference>
<feature type="domain" description="Helicase ATP-binding" evidence="19">
    <location>
        <begin position="495"/>
        <end position="678"/>
    </location>
</feature>
<dbReference type="SUPFAM" id="SSF81296">
    <property type="entry name" value="E set domains"/>
    <property type="match status" value="1"/>
</dbReference>
<dbReference type="GO" id="GO:0016787">
    <property type="term" value="F:hydrolase activity"/>
    <property type="evidence" value="ECO:0007669"/>
    <property type="project" value="UniProtKB-KW"/>
</dbReference>
<feature type="compositionally biased region" description="Basic and acidic residues" evidence="18">
    <location>
        <begin position="351"/>
        <end position="363"/>
    </location>
</feature>
<dbReference type="GO" id="GO:0005737">
    <property type="term" value="C:cytoplasm"/>
    <property type="evidence" value="ECO:0007669"/>
    <property type="project" value="UniProtKB-SubCell"/>
</dbReference>
<dbReference type="SUPFAM" id="SSF46785">
    <property type="entry name" value="Winged helix' DNA-binding domain"/>
    <property type="match status" value="1"/>
</dbReference>
<dbReference type="CDD" id="cd18020">
    <property type="entry name" value="DEXHc_ASCC3_1"/>
    <property type="match status" value="1"/>
</dbReference>
<keyword evidence="12" id="KW-0234">DNA repair</keyword>
<dbReference type="Pfam" id="PF00270">
    <property type="entry name" value="DEAD"/>
    <property type="match status" value="2"/>
</dbReference>
<dbReference type="GO" id="GO:0043138">
    <property type="term" value="F:3'-5' DNA helicase activity"/>
    <property type="evidence" value="ECO:0007669"/>
    <property type="project" value="UniProtKB-EC"/>
</dbReference>
<keyword evidence="8" id="KW-0227">DNA damage</keyword>
<dbReference type="InterPro" id="IPR057842">
    <property type="entry name" value="WH_MER3"/>
</dbReference>
<evidence type="ECO:0000256" key="1">
    <source>
        <dbReference type="ARBA" id="ARBA00004324"/>
    </source>
</evidence>
<dbReference type="SMART" id="SM00490">
    <property type="entry name" value="HELICc"/>
    <property type="match status" value="2"/>
</dbReference>
<evidence type="ECO:0000256" key="5">
    <source>
        <dbReference type="ARBA" id="ARBA00022490"/>
    </source>
</evidence>
<dbReference type="PROSITE" id="PS51192">
    <property type="entry name" value="HELICASE_ATP_BIND_1"/>
    <property type="match status" value="2"/>
</dbReference>
<keyword evidence="11" id="KW-0067">ATP-binding</keyword>
<dbReference type="SMART" id="SM00382">
    <property type="entry name" value="AAA"/>
    <property type="match status" value="2"/>
</dbReference>
<dbReference type="InterPro" id="IPR014001">
    <property type="entry name" value="Helicase_ATP-bd"/>
</dbReference>
<reference evidence="21 22" key="1">
    <citation type="submission" date="2019-09" db="EMBL/GenBank/DDBJ databases">
        <title>Bird 10,000 Genomes (B10K) Project - Family phase.</title>
        <authorList>
            <person name="Zhang G."/>
        </authorList>
    </citation>
    <scope>NUCLEOTIDE SEQUENCE [LARGE SCALE GENOMIC DNA]</scope>
    <source>
        <strain evidence="21">B10K-DU-013-18</strain>
        <tissue evidence="21">Muscle</tissue>
    </source>
</reference>
<gene>
    <name evidence="21" type="primary">Ascc3</name>
    <name evidence="21" type="ORF">PRUHIM_R08226</name>
</gene>
<dbReference type="PANTHER" id="PTHR47961:SF13">
    <property type="entry name" value="ACTIVATING SIGNAL COINTEGRATOR 1 COMPLEX SUBUNIT 3"/>
    <property type="match status" value="1"/>
</dbReference>
<feature type="non-terminal residue" evidence="21">
    <location>
        <position position="2200"/>
    </location>
</feature>
<dbReference type="Pfam" id="PF23445">
    <property type="entry name" value="WHD_SNRNP200"/>
    <property type="match status" value="1"/>
</dbReference>
<feature type="non-terminal residue" evidence="21">
    <location>
        <position position="1"/>
    </location>
</feature>
<comment type="similarity">
    <text evidence="3">Belongs to the helicase family.</text>
</comment>
<dbReference type="InterPro" id="IPR001650">
    <property type="entry name" value="Helicase_C-like"/>
</dbReference>
<dbReference type="SMART" id="SM00973">
    <property type="entry name" value="Sec63"/>
    <property type="match status" value="2"/>
</dbReference>
<proteinExistence type="inferred from homology"/>
<evidence type="ECO:0000259" key="20">
    <source>
        <dbReference type="PROSITE" id="PS51194"/>
    </source>
</evidence>
<comment type="catalytic activity">
    <reaction evidence="15">
        <text>Couples ATP hydrolysis with the unwinding of duplex DNA by translocating in the 3'-5' direction.</text>
        <dbReference type="EC" id="5.6.2.4"/>
    </reaction>
</comment>
<dbReference type="GO" id="GO:0003676">
    <property type="term" value="F:nucleic acid binding"/>
    <property type="evidence" value="ECO:0007669"/>
    <property type="project" value="InterPro"/>
</dbReference>
<dbReference type="SUPFAM" id="SSF52540">
    <property type="entry name" value="P-loop containing nucleoside triphosphate hydrolases"/>
    <property type="match status" value="3"/>
</dbReference>
<evidence type="ECO:0000256" key="18">
    <source>
        <dbReference type="SAM" id="MobiDB-lite"/>
    </source>
</evidence>
<keyword evidence="6" id="KW-0677">Repeat</keyword>
<dbReference type="FunFam" id="2.60.40.150:FF:000004">
    <property type="entry name" value="RNA helicase, activating signal cointegrator 1"/>
    <property type="match status" value="1"/>
</dbReference>
<comment type="catalytic activity">
    <reaction evidence="17">
        <text>ATP + H2O = ADP + phosphate + H(+)</text>
        <dbReference type="Rhea" id="RHEA:13065"/>
        <dbReference type="ChEBI" id="CHEBI:15377"/>
        <dbReference type="ChEBI" id="CHEBI:15378"/>
        <dbReference type="ChEBI" id="CHEBI:30616"/>
        <dbReference type="ChEBI" id="CHEBI:43474"/>
        <dbReference type="ChEBI" id="CHEBI:456216"/>
        <dbReference type="EC" id="5.6.2.4"/>
    </reaction>
</comment>
<dbReference type="GO" id="GO:0032991">
    <property type="term" value="C:protein-containing complex"/>
    <property type="evidence" value="ECO:0007669"/>
    <property type="project" value="UniProtKB-ARBA"/>
</dbReference>
<evidence type="ECO:0000256" key="17">
    <source>
        <dbReference type="ARBA" id="ARBA00048988"/>
    </source>
</evidence>
<dbReference type="SMART" id="SM00487">
    <property type="entry name" value="DEXDc"/>
    <property type="match status" value="2"/>
</dbReference>
<evidence type="ECO:0000256" key="12">
    <source>
        <dbReference type="ARBA" id="ARBA00023204"/>
    </source>
</evidence>
<dbReference type="InterPro" id="IPR003593">
    <property type="entry name" value="AAA+_ATPase"/>
</dbReference>
<evidence type="ECO:0000259" key="19">
    <source>
        <dbReference type="PROSITE" id="PS51192"/>
    </source>
</evidence>
<dbReference type="Pfam" id="PF00271">
    <property type="entry name" value="Helicase_C"/>
    <property type="match status" value="2"/>
</dbReference>
<evidence type="ECO:0000256" key="3">
    <source>
        <dbReference type="ARBA" id="ARBA00008708"/>
    </source>
</evidence>
<dbReference type="FunFam" id="3.40.50.300:FF:000231">
    <property type="entry name" value="Activating signal cointegrator 1 complex subunit 3"/>
    <property type="match status" value="1"/>
</dbReference>
<dbReference type="FunFam" id="1.10.3380.10:FF:000002">
    <property type="entry name" value="Activating signal cointegrator 1 complex subunit 3"/>
    <property type="match status" value="1"/>
</dbReference>
<feature type="domain" description="Helicase C-terminal" evidence="20">
    <location>
        <begin position="1546"/>
        <end position="1753"/>
    </location>
</feature>
<dbReference type="Proteomes" id="UP000566454">
    <property type="component" value="Unassembled WGS sequence"/>
</dbReference>
<evidence type="ECO:0000313" key="21">
    <source>
        <dbReference type="EMBL" id="NWT66581.1"/>
    </source>
</evidence>
<dbReference type="SUPFAM" id="SSF158702">
    <property type="entry name" value="Sec63 N-terminal domain-like"/>
    <property type="match status" value="2"/>
</dbReference>
<dbReference type="GO" id="GO:0005634">
    <property type="term" value="C:nucleus"/>
    <property type="evidence" value="ECO:0007669"/>
    <property type="project" value="UniProtKB-SubCell"/>
</dbReference>
<dbReference type="InterPro" id="IPR011545">
    <property type="entry name" value="DEAD/DEAH_box_helicase_dom"/>
</dbReference>
<dbReference type="FunFam" id="3.40.50.300:FF:000062">
    <property type="entry name" value="U5 small nuclear ribonucleoprotein helicase"/>
    <property type="match status" value="1"/>
</dbReference>
<evidence type="ECO:0000313" key="22">
    <source>
        <dbReference type="Proteomes" id="UP000566454"/>
    </source>
</evidence>
<accession>A0A7K5QGL1</accession>
<dbReference type="EC" id="5.6.2.4" evidence="16"/>